<keyword evidence="1" id="KW-0812">Transmembrane</keyword>
<comment type="caution">
    <text evidence="2">The sequence shown here is derived from an EMBL/GenBank/DDBJ whole genome shotgun (WGS) entry which is preliminary data.</text>
</comment>
<accession>A0A8S1M284</accession>
<evidence type="ECO:0000256" key="1">
    <source>
        <dbReference type="SAM" id="Phobius"/>
    </source>
</evidence>
<reference evidence="2" key="1">
    <citation type="submission" date="2021-01" db="EMBL/GenBank/DDBJ databases">
        <authorList>
            <consortium name="Genoscope - CEA"/>
            <person name="William W."/>
        </authorList>
    </citation>
    <scope>NUCLEOTIDE SEQUENCE</scope>
</reference>
<dbReference type="Proteomes" id="UP000692954">
    <property type="component" value="Unassembled WGS sequence"/>
</dbReference>
<gene>
    <name evidence="2" type="ORF">PSON_ATCC_30995.1.T0310102</name>
</gene>
<evidence type="ECO:0000313" key="3">
    <source>
        <dbReference type="Proteomes" id="UP000692954"/>
    </source>
</evidence>
<organism evidence="2 3">
    <name type="scientific">Paramecium sonneborni</name>
    <dbReference type="NCBI Taxonomy" id="65129"/>
    <lineage>
        <taxon>Eukaryota</taxon>
        <taxon>Sar</taxon>
        <taxon>Alveolata</taxon>
        <taxon>Ciliophora</taxon>
        <taxon>Intramacronucleata</taxon>
        <taxon>Oligohymenophorea</taxon>
        <taxon>Peniculida</taxon>
        <taxon>Parameciidae</taxon>
        <taxon>Paramecium</taxon>
    </lineage>
</organism>
<feature type="transmembrane region" description="Helical" evidence="1">
    <location>
        <begin position="56"/>
        <end position="76"/>
    </location>
</feature>
<protein>
    <submittedName>
        <fullName evidence="2">Uncharacterized protein</fullName>
    </submittedName>
</protein>
<sequence>MQQDDKKKDDSGKLDTIKIMNCFYDKEMSNMDKIKRIELIFEDFGRMNIIQVFKNLKSLALITMGVAVIGVIIHSFNY</sequence>
<keyword evidence="1" id="KW-0472">Membrane</keyword>
<dbReference type="OrthoDB" id="1517790at2759"/>
<dbReference type="AlphaFoldDB" id="A0A8S1M284"/>
<proteinExistence type="predicted"/>
<keyword evidence="1" id="KW-1133">Transmembrane helix</keyword>
<dbReference type="EMBL" id="CAJJDN010000031">
    <property type="protein sequence ID" value="CAD8073719.1"/>
    <property type="molecule type" value="Genomic_DNA"/>
</dbReference>
<evidence type="ECO:0000313" key="2">
    <source>
        <dbReference type="EMBL" id="CAD8073719.1"/>
    </source>
</evidence>
<name>A0A8S1M284_9CILI</name>
<keyword evidence="3" id="KW-1185">Reference proteome</keyword>